<gene>
    <name evidence="5" type="ORF">SAMN02927903_02716</name>
</gene>
<protein>
    <submittedName>
        <fullName evidence="5">Type I restriction enzyme, S subunit</fullName>
    </submittedName>
</protein>
<dbReference type="AlphaFoldDB" id="A0A1G5JJ15"/>
<comment type="similarity">
    <text evidence="1">Belongs to the type-I restriction system S methylase family.</text>
</comment>
<dbReference type="GO" id="GO:0009307">
    <property type="term" value="P:DNA restriction-modification system"/>
    <property type="evidence" value="ECO:0007669"/>
    <property type="project" value="UniProtKB-KW"/>
</dbReference>
<dbReference type="InterPro" id="IPR044946">
    <property type="entry name" value="Restrct_endonuc_typeI_TRD_sf"/>
</dbReference>
<dbReference type="Pfam" id="PF01420">
    <property type="entry name" value="Methylase_S"/>
    <property type="match status" value="2"/>
</dbReference>
<dbReference type="Gene3D" id="3.90.220.20">
    <property type="entry name" value="DNA methylase specificity domains"/>
    <property type="match status" value="2"/>
</dbReference>
<dbReference type="GO" id="GO:0003677">
    <property type="term" value="F:DNA binding"/>
    <property type="evidence" value="ECO:0007669"/>
    <property type="project" value="UniProtKB-KW"/>
</dbReference>
<proteinExistence type="inferred from homology"/>
<feature type="domain" description="Type I restriction modification DNA specificity" evidence="4">
    <location>
        <begin position="205"/>
        <end position="384"/>
    </location>
</feature>
<evidence type="ECO:0000256" key="3">
    <source>
        <dbReference type="ARBA" id="ARBA00023125"/>
    </source>
</evidence>
<dbReference type="EMBL" id="FMVF01000014">
    <property type="protein sequence ID" value="SCY87881.1"/>
    <property type="molecule type" value="Genomic_DNA"/>
</dbReference>
<dbReference type="PANTHER" id="PTHR30408">
    <property type="entry name" value="TYPE-1 RESTRICTION ENZYME ECOKI SPECIFICITY PROTEIN"/>
    <property type="match status" value="1"/>
</dbReference>
<sequence>MMELPEDWTVKKIGDIGKVYNGNSINEQFKRDNFLGKNGTPFIATKDVGFDGAIDYNNGVNIPDYRTYGYKVAPADTPIICVEGGSAGRKVGFVDRDVCFGNKLFAVVPYGEVIPKYLYYFYLSEEFQRNFSSNLLGIIGGVSSVKFKGIQIVYPSINEQHHIVSILNQAFTAIDRAKSNLEKNLQNAKDLFQSELDRVFREKGDDWEEKTLKSVTTKIGSGATPRGGKENYKDEGISLVRSMNVHDGVFVRKNLAFIDSKQANDLNNVVIEKDDVLLNITGASIARTCIVPDEIIPARVNQHVSIIRTKKDLLTPAFLNLLLIAEPYKKQILSTGEKGSTRQAITKAQLEEFEIHFPNDLRKQEDVVSKLKEIENYSNRLKFNYTQKLQNLEQLKKAILQKAFTGQLTNKEVTA</sequence>
<dbReference type="OrthoDB" id="9816225at2"/>
<reference evidence="5 6" key="1">
    <citation type="submission" date="2016-10" db="EMBL/GenBank/DDBJ databases">
        <authorList>
            <person name="de Groot N.N."/>
        </authorList>
    </citation>
    <scope>NUCLEOTIDE SEQUENCE [LARGE SCALE GENOMIC DNA]</scope>
    <source>
        <strain evidence="5 6">CGMCC 1.7031</strain>
    </source>
</reference>
<dbReference type="PANTHER" id="PTHR30408:SF12">
    <property type="entry name" value="TYPE I RESTRICTION ENZYME MJAVIII SPECIFICITY SUBUNIT"/>
    <property type="match status" value="1"/>
</dbReference>
<organism evidence="5 6">
    <name type="scientific">Flavobacterium caeni</name>
    <dbReference type="NCBI Taxonomy" id="490189"/>
    <lineage>
        <taxon>Bacteria</taxon>
        <taxon>Pseudomonadati</taxon>
        <taxon>Bacteroidota</taxon>
        <taxon>Flavobacteriia</taxon>
        <taxon>Flavobacteriales</taxon>
        <taxon>Flavobacteriaceae</taxon>
        <taxon>Flavobacterium</taxon>
    </lineage>
</organism>
<keyword evidence="3" id="KW-0238">DNA-binding</keyword>
<accession>A0A1G5JJ15</accession>
<dbReference type="STRING" id="490189.SAMN02927903_02716"/>
<feature type="domain" description="Type I restriction modification DNA specificity" evidence="4">
    <location>
        <begin position="5"/>
        <end position="178"/>
    </location>
</feature>
<keyword evidence="6" id="KW-1185">Reference proteome</keyword>
<dbReference type="SUPFAM" id="SSF116734">
    <property type="entry name" value="DNA methylase specificity domain"/>
    <property type="match status" value="2"/>
</dbReference>
<dbReference type="InterPro" id="IPR000055">
    <property type="entry name" value="Restrct_endonuc_typeI_TRD"/>
</dbReference>
<evidence type="ECO:0000259" key="4">
    <source>
        <dbReference type="Pfam" id="PF01420"/>
    </source>
</evidence>
<evidence type="ECO:0000313" key="6">
    <source>
        <dbReference type="Proteomes" id="UP000199354"/>
    </source>
</evidence>
<evidence type="ECO:0000256" key="2">
    <source>
        <dbReference type="ARBA" id="ARBA00022747"/>
    </source>
</evidence>
<dbReference type="Proteomes" id="UP000199354">
    <property type="component" value="Unassembled WGS sequence"/>
</dbReference>
<dbReference type="InterPro" id="IPR052021">
    <property type="entry name" value="Type-I_RS_S_subunit"/>
</dbReference>
<name>A0A1G5JJ15_9FLAO</name>
<keyword evidence="2" id="KW-0680">Restriction system</keyword>
<evidence type="ECO:0000313" key="5">
    <source>
        <dbReference type="EMBL" id="SCY87881.1"/>
    </source>
</evidence>
<evidence type="ECO:0000256" key="1">
    <source>
        <dbReference type="ARBA" id="ARBA00010923"/>
    </source>
</evidence>